<dbReference type="Pfam" id="PF00005">
    <property type="entry name" value="ABC_tran"/>
    <property type="match status" value="1"/>
</dbReference>
<dbReference type="Gene3D" id="3.40.50.300">
    <property type="entry name" value="P-loop containing nucleotide triphosphate hydrolases"/>
    <property type="match status" value="1"/>
</dbReference>
<evidence type="ECO:0000256" key="2">
    <source>
        <dbReference type="ARBA" id="ARBA00022840"/>
    </source>
</evidence>
<dbReference type="CDD" id="cd03230">
    <property type="entry name" value="ABC_DR_subfamily_A"/>
    <property type="match status" value="1"/>
</dbReference>
<dbReference type="GO" id="GO:0016887">
    <property type="term" value="F:ATP hydrolysis activity"/>
    <property type="evidence" value="ECO:0007669"/>
    <property type="project" value="InterPro"/>
</dbReference>
<dbReference type="InterPro" id="IPR003593">
    <property type="entry name" value="AAA+_ATPase"/>
</dbReference>
<dbReference type="PROSITE" id="PS50893">
    <property type="entry name" value="ABC_TRANSPORTER_2"/>
    <property type="match status" value="1"/>
</dbReference>
<dbReference type="AlphaFoldDB" id="A0A1Y3MCS3"/>
<organism evidence="3 4">
    <name type="scientific">Bacillus pseudomycoides</name>
    <dbReference type="NCBI Taxonomy" id="64104"/>
    <lineage>
        <taxon>Bacteria</taxon>
        <taxon>Bacillati</taxon>
        <taxon>Bacillota</taxon>
        <taxon>Bacilli</taxon>
        <taxon>Bacillales</taxon>
        <taxon>Bacillaceae</taxon>
        <taxon>Bacillus</taxon>
        <taxon>Bacillus cereus group</taxon>
    </lineage>
</organism>
<dbReference type="EMBL" id="MWPX01000014">
    <property type="protein sequence ID" value="OUM48257.1"/>
    <property type="molecule type" value="Genomic_DNA"/>
</dbReference>
<dbReference type="PANTHER" id="PTHR43158:SF5">
    <property type="entry name" value="ABC TRANSPORTER, ATP-BINDING PROTEIN"/>
    <property type="match status" value="1"/>
</dbReference>
<reference evidence="3 4" key="1">
    <citation type="submission" date="2017-02" db="EMBL/GenBank/DDBJ databases">
        <title>Bacillus pseudomycoides isolate FSL K6-0042.</title>
        <authorList>
            <person name="Kovac J."/>
        </authorList>
    </citation>
    <scope>NUCLEOTIDE SEQUENCE [LARGE SCALE GENOMIC DNA]</scope>
    <source>
        <strain evidence="3 4">FSL K6-0042</strain>
    </source>
</reference>
<accession>A0A1Y3MCS3</accession>
<dbReference type="InterPro" id="IPR017871">
    <property type="entry name" value="ABC_transporter-like_CS"/>
</dbReference>
<keyword evidence="1" id="KW-0547">Nucleotide-binding</keyword>
<name>A0A1Y3MCS3_9BACI</name>
<evidence type="ECO:0000313" key="3">
    <source>
        <dbReference type="EMBL" id="OUM48257.1"/>
    </source>
</evidence>
<dbReference type="PANTHER" id="PTHR43158">
    <property type="entry name" value="SKFA PEPTIDE EXPORT ATP-BINDING PROTEIN SKFE"/>
    <property type="match status" value="1"/>
</dbReference>
<dbReference type="SUPFAM" id="SSF52540">
    <property type="entry name" value="P-loop containing nucleoside triphosphate hydrolases"/>
    <property type="match status" value="1"/>
</dbReference>
<sequence>MTIVVKTEELTKQYKKKMAINGLTFSLEEHKIYGLLGRNGAGKTTLLHLLTGQIVSSKGSVSIFNENVYENSHALQNICFVKVKEEIYSNYKVKEIFKLCNMFYKNWDQKFAEELAVKFQIDVNQKYDKLSHGMQTVVGIIKGLASRAPITIFDEPTTGLDAAHRELFYSMLLEDYGNHPRTIILSTHLVEEVAHLVEDVLILKEGEVVVQSAVEDLLQQGHYISGRKDKVDEFMINKNVVYRELFGNKGIGVIWGELSKEDYKYLESEELEIEGVSLQKLFIYITDGDVK</sequence>
<dbReference type="SMART" id="SM00382">
    <property type="entry name" value="AAA"/>
    <property type="match status" value="1"/>
</dbReference>
<keyword evidence="2 3" id="KW-0067">ATP-binding</keyword>
<dbReference type="Proteomes" id="UP000195321">
    <property type="component" value="Unassembled WGS sequence"/>
</dbReference>
<dbReference type="RefSeq" id="WP_016115190.1">
    <property type="nucleotide sequence ID" value="NZ_JARHXM010000048.1"/>
</dbReference>
<gene>
    <name evidence="3" type="ORF">BW425_13915</name>
</gene>
<dbReference type="InterPro" id="IPR027417">
    <property type="entry name" value="P-loop_NTPase"/>
</dbReference>
<evidence type="ECO:0000256" key="1">
    <source>
        <dbReference type="ARBA" id="ARBA00022741"/>
    </source>
</evidence>
<dbReference type="PROSITE" id="PS00211">
    <property type="entry name" value="ABC_TRANSPORTER_1"/>
    <property type="match status" value="1"/>
</dbReference>
<protein>
    <submittedName>
        <fullName evidence="3">ABC transporter ATP-binding protein</fullName>
    </submittedName>
</protein>
<proteinExistence type="predicted"/>
<dbReference type="InterPro" id="IPR003439">
    <property type="entry name" value="ABC_transporter-like_ATP-bd"/>
</dbReference>
<evidence type="ECO:0000313" key="4">
    <source>
        <dbReference type="Proteomes" id="UP000195321"/>
    </source>
</evidence>
<dbReference type="GO" id="GO:0005524">
    <property type="term" value="F:ATP binding"/>
    <property type="evidence" value="ECO:0007669"/>
    <property type="project" value="UniProtKB-KW"/>
</dbReference>
<comment type="caution">
    <text evidence="3">The sequence shown here is derived from an EMBL/GenBank/DDBJ whole genome shotgun (WGS) entry which is preliminary data.</text>
</comment>